<dbReference type="OMA" id="VGLAGHY"/>
<name>A0A2G2Z7K6_CAPAN</name>
<keyword evidence="4" id="KW-0472">Membrane</keyword>
<dbReference type="Proteomes" id="UP000222542">
    <property type="component" value="Unassembled WGS sequence"/>
</dbReference>
<evidence type="ECO:0000256" key="4">
    <source>
        <dbReference type="ARBA" id="ARBA00023136"/>
    </source>
</evidence>
<proteinExistence type="predicted"/>
<dbReference type="PANTHER" id="PTHR14110:SF10">
    <property type="entry name" value="OS04G0376100 PROTEIN"/>
    <property type="match status" value="1"/>
</dbReference>
<keyword evidence="2" id="KW-0812">Transmembrane</keyword>
<comment type="subcellular location">
    <subcellularLocation>
        <location evidence="1">Membrane</location>
        <topology evidence="1">Multi-pass membrane protein</topology>
    </subcellularLocation>
</comment>
<comment type="caution">
    <text evidence="5">The sequence shown here is derived from an EMBL/GenBank/DDBJ whole genome shotgun (WGS) entry which is preliminary data.</text>
</comment>
<dbReference type="STRING" id="4072.A0A2G2Z7K6"/>
<dbReference type="GO" id="GO:0042721">
    <property type="term" value="C:TIM22 mitochondrial import inner membrane insertion complex"/>
    <property type="evidence" value="ECO:0000318"/>
    <property type="project" value="GO_Central"/>
</dbReference>
<accession>A0A2G2Z7K6</accession>
<dbReference type="GO" id="GO:0045039">
    <property type="term" value="P:protein insertion into mitochondrial inner membrane"/>
    <property type="evidence" value="ECO:0000318"/>
    <property type="project" value="GO_Central"/>
</dbReference>
<evidence type="ECO:0000256" key="3">
    <source>
        <dbReference type="ARBA" id="ARBA00022989"/>
    </source>
</evidence>
<evidence type="ECO:0000313" key="5">
    <source>
        <dbReference type="EMBL" id="PHT77944.1"/>
    </source>
</evidence>
<gene>
    <name evidence="5" type="ORF">T459_15996</name>
</gene>
<organism evidence="5 6">
    <name type="scientific">Capsicum annuum</name>
    <name type="common">Capsicum pepper</name>
    <dbReference type="NCBI Taxonomy" id="4072"/>
    <lineage>
        <taxon>Eukaryota</taxon>
        <taxon>Viridiplantae</taxon>
        <taxon>Streptophyta</taxon>
        <taxon>Embryophyta</taxon>
        <taxon>Tracheophyta</taxon>
        <taxon>Spermatophyta</taxon>
        <taxon>Magnoliopsida</taxon>
        <taxon>eudicotyledons</taxon>
        <taxon>Gunneridae</taxon>
        <taxon>Pentapetalae</taxon>
        <taxon>asterids</taxon>
        <taxon>lamiids</taxon>
        <taxon>Solanales</taxon>
        <taxon>Solanaceae</taxon>
        <taxon>Solanoideae</taxon>
        <taxon>Capsiceae</taxon>
        <taxon>Capsicum</taxon>
    </lineage>
</organism>
<reference evidence="5 6" key="2">
    <citation type="journal article" date="2017" name="Genome Biol.">
        <title>New reference genome sequences of hot pepper reveal the massive evolution of plant disease-resistance genes by retroduplication.</title>
        <authorList>
            <person name="Kim S."/>
            <person name="Park J."/>
            <person name="Yeom S.I."/>
            <person name="Kim Y.M."/>
            <person name="Seo E."/>
            <person name="Kim K.T."/>
            <person name="Kim M.S."/>
            <person name="Lee J.M."/>
            <person name="Cheong K."/>
            <person name="Shin H.S."/>
            <person name="Kim S.B."/>
            <person name="Han K."/>
            <person name="Lee J."/>
            <person name="Park M."/>
            <person name="Lee H.A."/>
            <person name="Lee H.Y."/>
            <person name="Lee Y."/>
            <person name="Oh S."/>
            <person name="Lee J.H."/>
            <person name="Choi E."/>
            <person name="Choi E."/>
            <person name="Lee S.E."/>
            <person name="Jeon J."/>
            <person name="Kim H."/>
            <person name="Choi G."/>
            <person name="Song H."/>
            <person name="Lee J."/>
            <person name="Lee S.C."/>
            <person name="Kwon J.K."/>
            <person name="Lee H.Y."/>
            <person name="Koo N."/>
            <person name="Hong Y."/>
            <person name="Kim R.W."/>
            <person name="Kang W.H."/>
            <person name="Huh J.H."/>
            <person name="Kang B.C."/>
            <person name="Yang T.J."/>
            <person name="Lee Y.H."/>
            <person name="Bennetzen J.L."/>
            <person name="Choi D."/>
        </authorList>
    </citation>
    <scope>NUCLEOTIDE SEQUENCE [LARGE SCALE GENOMIC DNA]</scope>
    <source>
        <strain evidence="6">cv. CM334</strain>
    </source>
</reference>
<protein>
    <recommendedName>
        <fullName evidence="7">Mitochondrial import inner membrane translocase subunit Tim17/Tim22/Tim23 family protein</fullName>
    </recommendedName>
</protein>
<evidence type="ECO:0000313" key="6">
    <source>
        <dbReference type="Proteomes" id="UP000222542"/>
    </source>
</evidence>
<reference evidence="5 6" key="1">
    <citation type="journal article" date="2014" name="Nat. Genet.">
        <title>Genome sequence of the hot pepper provides insights into the evolution of pungency in Capsicum species.</title>
        <authorList>
            <person name="Kim S."/>
            <person name="Park M."/>
            <person name="Yeom S.I."/>
            <person name="Kim Y.M."/>
            <person name="Lee J.M."/>
            <person name="Lee H.A."/>
            <person name="Seo E."/>
            <person name="Choi J."/>
            <person name="Cheong K."/>
            <person name="Kim K.T."/>
            <person name="Jung K."/>
            <person name="Lee G.W."/>
            <person name="Oh S.K."/>
            <person name="Bae C."/>
            <person name="Kim S.B."/>
            <person name="Lee H.Y."/>
            <person name="Kim S.Y."/>
            <person name="Kim M.S."/>
            <person name="Kang B.C."/>
            <person name="Jo Y.D."/>
            <person name="Yang H.B."/>
            <person name="Jeong H.J."/>
            <person name="Kang W.H."/>
            <person name="Kwon J.K."/>
            <person name="Shin C."/>
            <person name="Lim J.Y."/>
            <person name="Park J.H."/>
            <person name="Huh J.H."/>
            <person name="Kim J.S."/>
            <person name="Kim B.D."/>
            <person name="Cohen O."/>
            <person name="Paran I."/>
            <person name="Suh M.C."/>
            <person name="Lee S.B."/>
            <person name="Kim Y.K."/>
            <person name="Shin Y."/>
            <person name="Noh S.J."/>
            <person name="Park J."/>
            <person name="Seo Y.S."/>
            <person name="Kwon S.Y."/>
            <person name="Kim H.A."/>
            <person name="Park J.M."/>
            <person name="Kim H.J."/>
            <person name="Choi S.B."/>
            <person name="Bosland P.W."/>
            <person name="Reeves G."/>
            <person name="Jo S.H."/>
            <person name="Lee B.W."/>
            <person name="Cho H.T."/>
            <person name="Choi H.S."/>
            <person name="Lee M.S."/>
            <person name="Yu Y."/>
            <person name="Do Choi Y."/>
            <person name="Park B.S."/>
            <person name="van Deynze A."/>
            <person name="Ashrafi H."/>
            <person name="Hill T."/>
            <person name="Kim W.T."/>
            <person name="Pai H.S."/>
            <person name="Ahn H.K."/>
            <person name="Yeam I."/>
            <person name="Giovannoni J.J."/>
            <person name="Rose J.K."/>
            <person name="Sorensen I."/>
            <person name="Lee S.J."/>
            <person name="Kim R.W."/>
            <person name="Choi I.Y."/>
            <person name="Choi B.S."/>
            <person name="Lim J.S."/>
            <person name="Lee Y.H."/>
            <person name="Choi D."/>
        </authorList>
    </citation>
    <scope>NUCLEOTIDE SEQUENCE [LARGE SCALE GENOMIC DNA]</scope>
    <source>
        <strain evidence="6">cv. CM334</strain>
    </source>
</reference>
<keyword evidence="6" id="KW-1185">Reference proteome</keyword>
<dbReference type="InterPro" id="IPR039175">
    <property type="entry name" value="TIM22"/>
</dbReference>
<evidence type="ECO:0000256" key="2">
    <source>
        <dbReference type="ARBA" id="ARBA00022692"/>
    </source>
</evidence>
<dbReference type="AlphaFoldDB" id="A0A2G2Z7K6"/>
<sequence>MKISLVLFLHNHVHQKWTLFGPALSAQTSAHTFFFILDSGHSILSNQPSNESLKSQEIFEKENRMASSMNKTSSQEQVSSSSSSLNWKERILFPTLLAGVTGGGAGLISKHRKVHGLANICGTYATNFAIVTACYCGAREFVRVSRTGKPDDLLNSAIGGFGSGAILGRLQGGQLGAMRYSVMFAVVGTTVDYATIRLKPALRSYYDSVVNKKDDWLKLPEWSPIQVLDEEALAAKRAREEELYRSVHNLKKES</sequence>
<keyword evidence="3" id="KW-1133">Transmembrane helix</keyword>
<evidence type="ECO:0008006" key="7">
    <source>
        <dbReference type="Google" id="ProtNLM"/>
    </source>
</evidence>
<dbReference type="PANTHER" id="PTHR14110">
    <property type="entry name" value="MITOCHONDRIAL IMPORT INNER MEMBRANE TRANSLOCASE SUBUNIT TIM22"/>
    <property type="match status" value="1"/>
</dbReference>
<dbReference type="GO" id="GO:0030943">
    <property type="term" value="F:mitochondrion targeting sequence binding"/>
    <property type="evidence" value="ECO:0000318"/>
    <property type="project" value="GO_Central"/>
</dbReference>
<dbReference type="Gramene" id="PHT77944">
    <property type="protein sequence ID" value="PHT77944"/>
    <property type="gene ID" value="T459_15996"/>
</dbReference>
<dbReference type="EMBL" id="AYRZ02000006">
    <property type="protein sequence ID" value="PHT77944.1"/>
    <property type="molecule type" value="Genomic_DNA"/>
</dbReference>
<evidence type="ECO:0000256" key="1">
    <source>
        <dbReference type="ARBA" id="ARBA00004141"/>
    </source>
</evidence>
<dbReference type="GO" id="GO:0008320">
    <property type="term" value="F:protein transmembrane transporter activity"/>
    <property type="evidence" value="ECO:0000318"/>
    <property type="project" value="GO_Central"/>
</dbReference>